<organism evidence="2 3">
    <name type="scientific">Paenibacillus xanthanilyticus</name>
    <dbReference type="NCBI Taxonomy" id="1783531"/>
    <lineage>
        <taxon>Bacteria</taxon>
        <taxon>Bacillati</taxon>
        <taxon>Bacillota</taxon>
        <taxon>Bacilli</taxon>
        <taxon>Bacillales</taxon>
        <taxon>Paenibacillaceae</taxon>
        <taxon>Paenibacillus</taxon>
    </lineage>
</organism>
<accession>A0ABV8JWC4</accession>
<name>A0ABV8JWC4_9BACL</name>
<comment type="caution">
    <text evidence="2">The sequence shown here is derived from an EMBL/GenBank/DDBJ whole genome shotgun (WGS) entry which is preliminary data.</text>
</comment>
<evidence type="ECO:0000256" key="1">
    <source>
        <dbReference type="SAM" id="Phobius"/>
    </source>
</evidence>
<dbReference type="RefSeq" id="WP_377717383.1">
    <property type="nucleotide sequence ID" value="NZ_JBHSAM010000009.1"/>
</dbReference>
<dbReference type="Proteomes" id="UP001595715">
    <property type="component" value="Unassembled WGS sequence"/>
</dbReference>
<proteinExistence type="predicted"/>
<evidence type="ECO:0000313" key="3">
    <source>
        <dbReference type="Proteomes" id="UP001595715"/>
    </source>
</evidence>
<feature type="transmembrane region" description="Helical" evidence="1">
    <location>
        <begin position="6"/>
        <end position="25"/>
    </location>
</feature>
<keyword evidence="3" id="KW-1185">Reference proteome</keyword>
<keyword evidence="1" id="KW-0812">Transmembrane</keyword>
<keyword evidence="1" id="KW-0472">Membrane</keyword>
<reference evidence="3" key="1">
    <citation type="journal article" date="2019" name="Int. J. Syst. Evol. Microbiol.">
        <title>The Global Catalogue of Microorganisms (GCM) 10K type strain sequencing project: providing services to taxonomists for standard genome sequencing and annotation.</title>
        <authorList>
            <consortium name="The Broad Institute Genomics Platform"/>
            <consortium name="The Broad Institute Genome Sequencing Center for Infectious Disease"/>
            <person name="Wu L."/>
            <person name="Ma J."/>
        </authorList>
    </citation>
    <scope>NUCLEOTIDE SEQUENCE [LARGE SCALE GENOMIC DNA]</scope>
    <source>
        <strain evidence="3">IBRC-M 10987</strain>
    </source>
</reference>
<protein>
    <submittedName>
        <fullName evidence="2">Uncharacterized protein</fullName>
    </submittedName>
</protein>
<evidence type="ECO:0000313" key="2">
    <source>
        <dbReference type="EMBL" id="MFC4098699.1"/>
    </source>
</evidence>
<gene>
    <name evidence="2" type="ORF">ACFOZ8_03400</name>
</gene>
<feature type="transmembrane region" description="Helical" evidence="1">
    <location>
        <begin position="46"/>
        <end position="65"/>
    </location>
</feature>
<dbReference type="EMBL" id="JBHSAM010000009">
    <property type="protein sequence ID" value="MFC4098699.1"/>
    <property type="molecule type" value="Genomic_DNA"/>
</dbReference>
<keyword evidence="1" id="KW-1133">Transmembrane helix</keyword>
<sequence length="67" mass="7432">MGIGYILVIAVIAVALIATLAVGFSKENKAEDPDYDRKHGAKWKRLSILYAVVTVLSLIGLIWYINR</sequence>